<protein>
    <recommendedName>
        <fullName evidence="3">Cysteine-rich CWC family protein</fullName>
    </recommendedName>
</protein>
<dbReference type="InterPro" id="IPR032720">
    <property type="entry name" value="Cys_rich_CWC"/>
</dbReference>
<gene>
    <name evidence="1" type="ORF">DW352_23905</name>
</gene>
<sequence length="66" mass="7066">MTDASRLPPRQLACARCGATFECRLGGGCWCNDESVKLPLPAIGGEDCLCPACLRKAAEAQQQQQQ</sequence>
<accession>A0A346A297</accession>
<name>A0A346A297_9HYPH</name>
<dbReference type="OrthoDB" id="7276039at2"/>
<proteinExistence type="predicted"/>
<dbReference type="KEGG" id="ptaw:DW352_23905"/>
<evidence type="ECO:0008006" key="3">
    <source>
        <dbReference type="Google" id="ProtNLM"/>
    </source>
</evidence>
<organism evidence="1 2">
    <name type="scientific">Pseudolabrys taiwanensis</name>
    <dbReference type="NCBI Taxonomy" id="331696"/>
    <lineage>
        <taxon>Bacteria</taxon>
        <taxon>Pseudomonadati</taxon>
        <taxon>Pseudomonadota</taxon>
        <taxon>Alphaproteobacteria</taxon>
        <taxon>Hyphomicrobiales</taxon>
        <taxon>Xanthobacteraceae</taxon>
        <taxon>Pseudolabrys</taxon>
    </lineage>
</organism>
<dbReference type="EMBL" id="CP031417">
    <property type="protein sequence ID" value="AXK83294.1"/>
    <property type="molecule type" value="Genomic_DNA"/>
</dbReference>
<dbReference type="Proteomes" id="UP000254889">
    <property type="component" value="Chromosome"/>
</dbReference>
<evidence type="ECO:0000313" key="2">
    <source>
        <dbReference type="Proteomes" id="UP000254889"/>
    </source>
</evidence>
<dbReference type="Pfam" id="PF14375">
    <property type="entry name" value="Cys_rich_CWC"/>
    <property type="match status" value="1"/>
</dbReference>
<evidence type="ECO:0000313" key="1">
    <source>
        <dbReference type="EMBL" id="AXK83294.1"/>
    </source>
</evidence>
<keyword evidence="2" id="KW-1185">Reference proteome</keyword>
<dbReference type="AlphaFoldDB" id="A0A346A297"/>
<dbReference type="RefSeq" id="WP_115693673.1">
    <property type="nucleotide sequence ID" value="NZ_CP031417.1"/>
</dbReference>
<reference evidence="1 2" key="1">
    <citation type="submission" date="2018-07" db="EMBL/GenBank/DDBJ databases">
        <authorList>
            <person name="Quirk P.G."/>
            <person name="Krulwich T.A."/>
        </authorList>
    </citation>
    <scope>NUCLEOTIDE SEQUENCE [LARGE SCALE GENOMIC DNA]</scope>
    <source>
        <strain evidence="1 2">CC-BB4</strain>
    </source>
</reference>